<evidence type="ECO:0000259" key="2">
    <source>
        <dbReference type="Pfam" id="PF13690"/>
    </source>
</evidence>
<evidence type="ECO:0000256" key="1">
    <source>
        <dbReference type="ARBA" id="ARBA00022500"/>
    </source>
</evidence>
<proteinExistence type="predicted"/>
<reference evidence="3" key="1">
    <citation type="submission" date="2016-10" db="EMBL/GenBank/DDBJ databases">
        <title>Sequence of Gallionella enrichment culture.</title>
        <authorList>
            <person name="Poehlein A."/>
            <person name="Muehling M."/>
            <person name="Daniel R."/>
        </authorList>
    </citation>
    <scope>NUCLEOTIDE SEQUENCE</scope>
</reference>
<dbReference type="EMBL" id="MLJW01000781">
    <property type="protein sequence ID" value="OIQ82649.1"/>
    <property type="molecule type" value="Genomic_DNA"/>
</dbReference>
<dbReference type="Pfam" id="PF13690">
    <property type="entry name" value="CheX"/>
    <property type="match status" value="1"/>
</dbReference>
<dbReference type="Gene3D" id="3.40.1550.10">
    <property type="entry name" value="CheC-like"/>
    <property type="match status" value="1"/>
</dbReference>
<feature type="domain" description="Chemotaxis phosphatase CheX-like" evidence="2">
    <location>
        <begin position="44"/>
        <end position="119"/>
    </location>
</feature>
<dbReference type="AlphaFoldDB" id="A0A1J5QGH7"/>
<sequence>MTATLLTSGLVLSVAEEVFAALVDGEEGKLTPWIGAPVPFVEPVVAWVDLAGDWSGRAVLLSERSTADDLARALLCLDPAEDLGDEDLVDAFGEIANVVGGNIKSIVATNGDLGLPHVSTTIPDASGTVVEEVLLSWRGRLMIVRVLHLP</sequence>
<organism evidence="3">
    <name type="scientific">mine drainage metagenome</name>
    <dbReference type="NCBI Taxonomy" id="410659"/>
    <lineage>
        <taxon>unclassified sequences</taxon>
        <taxon>metagenomes</taxon>
        <taxon>ecological metagenomes</taxon>
    </lineage>
</organism>
<dbReference type="InterPro" id="IPR028051">
    <property type="entry name" value="CheX-like_dom"/>
</dbReference>
<dbReference type="GO" id="GO:0006935">
    <property type="term" value="P:chemotaxis"/>
    <property type="evidence" value="ECO:0007669"/>
    <property type="project" value="UniProtKB-KW"/>
</dbReference>
<accession>A0A1J5QGH7</accession>
<evidence type="ECO:0000313" key="3">
    <source>
        <dbReference type="EMBL" id="OIQ82649.1"/>
    </source>
</evidence>
<protein>
    <recommendedName>
        <fullName evidence="2">Chemotaxis phosphatase CheX-like domain-containing protein</fullName>
    </recommendedName>
</protein>
<dbReference type="SUPFAM" id="SSF103039">
    <property type="entry name" value="CheC-like"/>
    <property type="match status" value="1"/>
</dbReference>
<gene>
    <name evidence="3" type="ORF">GALL_355660</name>
</gene>
<comment type="caution">
    <text evidence="3">The sequence shown here is derived from an EMBL/GenBank/DDBJ whole genome shotgun (WGS) entry which is preliminary data.</text>
</comment>
<keyword evidence="1" id="KW-0145">Chemotaxis</keyword>
<dbReference type="InterPro" id="IPR028976">
    <property type="entry name" value="CheC-like_sf"/>
</dbReference>
<name>A0A1J5QGH7_9ZZZZ</name>